<feature type="compositionally biased region" description="Basic and acidic residues" evidence="1">
    <location>
        <begin position="1"/>
        <end position="25"/>
    </location>
</feature>
<keyword evidence="4" id="KW-1185">Reference proteome</keyword>
<dbReference type="Proteomes" id="UP000749040">
    <property type="component" value="Unassembled WGS sequence"/>
</dbReference>
<dbReference type="RefSeq" id="WP_205360894.1">
    <property type="nucleotide sequence ID" value="NZ_JADKYB010000019.1"/>
</dbReference>
<proteinExistence type="predicted"/>
<accession>A0ABS2TZ96</accession>
<dbReference type="Pfam" id="PF17765">
    <property type="entry name" value="MLTR_LBD"/>
    <property type="match status" value="1"/>
</dbReference>
<dbReference type="CDD" id="cd00093">
    <property type="entry name" value="HTH_XRE"/>
    <property type="match status" value="1"/>
</dbReference>
<gene>
    <name evidence="3" type="ORF">ITX44_29685</name>
</gene>
<dbReference type="InterPro" id="IPR001387">
    <property type="entry name" value="Cro/C1-type_HTH"/>
</dbReference>
<evidence type="ECO:0000259" key="2">
    <source>
        <dbReference type="SMART" id="SM00530"/>
    </source>
</evidence>
<dbReference type="Gene3D" id="3.30.450.180">
    <property type="match status" value="1"/>
</dbReference>
<dbReference type="PANTHER" id="PTHR35010">
    <property type="entry name" value="BLL4672 PROTEIN-RELATED"/>
    <property type="match status" value="1"/>
</dbReference>
<dbReference type="EMBL" id="JADKYB010000019">
    <property type="protein sequence ID" value="MBM9508652.1"/>
    <property type="molecule type" value="Genomic_DNA"/>
</dbReference>
<evidence type="ECO:0000313" key="3">
    <source>
        <dbReference type="EMBL" id="MBM9508652.1"/>
    </source>
</evidence>
<name>A0ABS2TZ96_9ACTN</name>
<protein>
    <submittedName>
        <fullName evidence="3">Helix-turn-helix domain-containing protein</fullName>
    </submittedName>
</protein>
<reference evidence="3 4" key="1">
    <citation type="submission" date="2021-01" db="EMBL/GenBank/DDBJ databases">
        <title>Streptomyces acididurans sp. nov., isolated from a peat swamp forest soil.</title>
        <authorList>
            <person name="Chantavorakit T."/>
            <person name="Duangmal K."/>
        </authorList>
    </citation>
    <scope>NUCLEOTIDE SEQUENCE [LARGE SCALE GENOMIC DNA]</scope>
    <source>
        <strain evidence="3 4">KK5PA1</strain>
    </source>
</reference>
<dbReference type="Gene3D" id="1.10.260.40">
    <property type="entry name" value="lambda repressor-like DNA-binding domains"/>
    <property type="match status" value="1"/>
</dbReference>
<evidence type="ECO:0000256" key="1">
    <source>
        <dbReference type="SAM" id="MobiDB-lite"/>
    </source>
</evidence>
<feature type="domain" description="HTH cro/C1-type" evidence="2">
    <location>
        <begin position="13"/>
        <end position="85"/>
    </location>
</feature>
<feature type="region of interest" description="Disordered" evidence="1">
    <location>
        <begin position="1"/>
        <end position="38"/>
    </location>
</feature>
<organism evidence="3 4">
    <name type="scientific">Actinacidiphila acididurans</name>
    <dbReference type="NCBI Taxonomy" id="2784346"/>
    <lineage>
        <taxon>Bacteria</taxon>
        <taxon>Bacillati</taxon>
        <taxon>Actinomycetota</taxon>
        <taxon>Actinomycetes</taxon>
        <taxon>Kitasatosporales</taxon>
        <taxon>Streptomycetaceae</taxon>
        <taxon>Actinacidiphila</taxon>
    </lineage>
</organism>
<comment type="caution">
    <text evidence="3">The sequence shown here is derived from an EMBL/GenBank/DDBJ whole genome shotgun (WGS) entry which is preliminary data.</text>
</comment>
<dbReference type="Pfam" id="PF13560">
    <property type="entry name" value="HTH_31"/>
    <property type="match status" value="1"/>
</dbReference>
<dbReference type="InterPro" id="IPR010982">
    <property type="entry name" value="Lambda_DNA-bd_dom_sf"/>
</dbReference>
<sequence>MSSAEQRQELADFLRSRRERRRPEDVGLAPGARRRTPGLRREEVATLAGLSVTWYTWLEQGRPIRGSRQVLGSLVGVLGLDEVETRHLFRLAGELPPDTPAVTPAATAAVPAPYAVLLDQLDPNPAFILDRRFDIVAWNRGCELLYTDVARFPAHRRNILWLMFTSDRLRATTDDWERDAAQTVALFRTQAGEDVLRPELAGLIAELQAESPDFARIWHRKDLAAFSSTARVFHHPALGPIELDYVKLHSPDAAHTVVAHLAPKNSALAARLAALLEGGCP</sequence>
<dbReference type="InterPro" id="IPR041413">
    <property type="entry name" value="MLTR_LBD"/>
</dbReference>
<evidence type="ECO:0000313" key="4">
    <source>
        <dbReference type="Proteomes" id="UP000749040"/>
    </source>
</evidence>
<dbReference type="SMART" id="SM00530">
    <property type="entry name" value="HTH_XRE"/>
    <property type="match status" value="1"/>
</dbReference>